<evidence type="ECO:0000256" key="9">
    <source>
        <dbReference type="SAM" id="MobiDB-lite"/>
    </source>
</evidence>
<evidence type="ECO:0000256" key="4">
    <source>
        <dbReference type="ARBA" id="ARBA00022801"/>
    </source>
</evidence>
<dbReference type="STRING" id="1852522.SAMN06295960_1616"/>
<evidence type="ECO:0000256" key="1">
    <source>
        <dbReference type="ARBA" id="ARBA00011073"/>
    </source>
</evidence>
<evidence type="ECO:0000256" key="8">
    <source>
        <dbReference type="RuleBase" id="RU003355"/>
    </source>
</evidence>
<evidence type="ECO:0000259" key="10">
    <source>
        <dbReference type="Pfam" id="PF00082"/>
    </source>
</evidence>
<keyword evidence="5 7" id="KW-0720">Serine protease</keyword>
<reference evidence="11 12" key="1">
    <citation type="submission" date="2017-04" db="EMBL/GenBank/DDBJ databases">
        <authorList>
            <person name="Afonso C.L."/>
            <person name="Miller P.J."/>
            <person name="Scott M.A."/>
            <person name="Spackman E."/>
            <person name="Goraichik I."/>
            <person name="Dimitrov K.M."/>
            <person name="Suarez D.L."/>
            <person name="Swayne D.E."/>
        </authorList>
    </citation>
    <scope>NUCLEOTIDE SEQUENCE [LARGE SCALE GENOMIC DNA]</scope>
    <source>
        <strain evidence="11 12">11</strain>
    </source>
</reference>
<dbReference type="GO" id="GO:0046872">
    <property type="term" value="F:metal ion binding"/>
    <property type="evidence" value="ECO:0007669"/>
    <property type="project" value="UniProtKB-KW"/>
</dbReference>
<protein>
    <submittedName>
        <fullName evidence="11">Minor extracellular protease Epr</fullName>
    </submittedName>
</protein>
<dbReference type="PRINTS" id="PR00723">
    <property type="entry name" value="SUBTILISIN"/>
</dbReference>
<keyword evidence="3" id="KW-0479">Metal-binding</keyword>
<keyword evidence="4 7" id="KW-0378">Hydrolase</keyword>
<dbReference type="InterPro" id="IPR023828">
    <property type="entry name" value="Peptidase_S8_Ser-AS"/>
</dbReference>
<accession>A0A1X7JI25</accession>
<feature type="active site" description="Charge relay system" evidence="6 7">
    <location>
        <position position="326"/>
    </location>
</feature>
<feature type="active site" description="Charge relay system" evidence="6 7">
    <location>
        <position position="171"/>
    </location>
</feature>
<dbReference type="PANTHER" id="PTHR43806:SF11">
    <property type="entry name" value="CEREVISIN-RELATED"/>
    <property type="match status" value="1"/>
</dbReference>
<dbReference type="PROSITE" id="PS00138">
    <property type="entry name" value="SUBTILASE_SER"/>
    <property type="match status" value="1"/>
</dbReference>
<evidence type="ECO:0000256" key="6">
    <source>
        <dbReference type="PIRSR" id="PIRSR615500-1"/>
    </source>
</evidence>
<dbReference type="InterPro" id="IPR050131">
    <property type="entry name" value="Peptidase_S8_subtilisin-like"/>
</dbReference>
<name>A0A1X7JI25_9BACL</name>
<feature type="compositionally biased region" description="Polar residues" evidence="9">
    <location>
        <begin position="444"/>
        <end position="453"/>
    </location>
</feature>
<proteinExistence type="inferred from homology"/>
<dbReference type="InterPro" id="IPR036852">
    <property type="entry name" value="Peptidase_S8/S53_dom_sf"/>
</dbReference>
<dbReference type="InterPro" id="IPR000209">
    <property type="entry name" value="Peptidase_S8/S53_dom"/>
</dbReference>
<evidence type="ECO:0000256" key="5">
    <source>
        <dbReference type="ARBA" id="ARBA00022825"/>
    </source>
</evidence>
<evidence type="ECO:0000313" key="12">
    <source>
        <dbReference type="Proteomes" id="UP000193834"/>
    </source>
</evidence>
<evidence type="ECO:0000313" key="11">
    <source>
        <dbReference type="EMBL" id="SMG27745.1"/>
    </source>
</evidence>
<dbReference type="SUPFAM" id="SSF52743">
    <property type="entry name" value="Subtilisin-like"/>
    <property type="match status" value="1"/>
</dbReference>
<dbReference type="InterPro" id="IPR034202">
    <property type="entry name" value="Subtilisin_Carlsberg-like"/>
</dbReference>
<feature type="compositionally biased region" description="Basic residues" evidence="9">
    <location>
        <begin position="454"/>
        <end position="463"/>
    </location>
</feature>
<dbReference type="AlphaFoldDB" id="A0A1X7JI25"/>
<sequence length="463" mass="50230">MAKKVSQLLTAAIRSVPEERKIRKMIVMKDHDSYLECIQQLYDQGYKPIKTIDTAHLLCCHLDAQLLNDSLLQHPAIHHIETDVRVHVHPIGSKNQRMHQVQSSKKKRQQSIRIPWGIRAIHAPAVWPQTRGAGVKVGFIDTGISPHPDLWIQGGVNTIAYGESFEDDNGHGTHIAGTVAALGKQGMLIGVAPDISLYAVKSLDNQGDGYVSDILDGIEWCIRERMHMINMSLGLDAPSRSLRNSIRKAQQQGIIIVSSAGNSGPNSRIIDEPASYPDVIAVAASNQKGRIAPFSSRGRGITITAPGVDILSTSRGGGFGTESGTSMAAPHVTGTIALMLSLKPNLSASDIQQILISSSQRLKGYRNNSQGAGLLNTARAIQDMHTGADKKMPSASSKPIDAFNTPSLALPLRPFVQASKHRKKRHIPKKNKSSIPLLVEPQVKATQAGNRKVNSLKKNTKKP</sequence>
<dbReference type="EMBL" id="FXAZ01000001">
    <property type="protein sequence ID" value="SMG27745.1"/>
    <property type="molecule type" value="Genomic_DNA"/>
</dbReference>
<evidence type="ECO:0000256" key="7">
    <source>
        <dbReference type="PROSITE-ProRule" id="PRU01240"/>
    </source>
</evidence>
<dbReference type="InterPro" id="IPR015500">
    <property type="entry name" value="Peptidase_S8_subtilisin-rel"/>
</dbReference>
<dbReference type="GO" id="GO:0006508">
    <property type="term" value="P:proteolysis"/>
    <property type="evidence" value="ECO:0007669"/>
    <property type="project" value="UniProtKB-KW"/>
</dbReference>
<keyword evidence="12" id="KW-1185">Reference proteome</keyword>
<dbReference type="InterPro" id="IPR022398">
    <property type="entry name" value="Peptidase_S8_His-AS"/>
</dbReference>
<dbReference type="Pfam" id="PF00082">
    <property type="entry name" value="Peptidase_S8"/>
    <property type="match status" value="1"/>
</dbReference>
<dbReference type="InterPro" id="IPR023827">
    <property type="entry name" value="Peptidase_S8_Asp-AS"/>
</dbReference>
<comment type="similarity">
    <text evidence="1 7 8">Belongs to the peptidase S8 family.</text>
</comment>
<dbReference type="Gene3D" id="3.40.50.200">
    <property type="entry name" value="Peptidase S8/S53 domain"/>
    <property type="match status" value="1"/>
</dbReference>
<gene>
    <name evidence="11" type="ORF">SAMN06295960_1616</name>
</gene>
<dbReference type="GO" id="GO:0004252">
    <property type="term" value="F:serine-type endopeptidase activity"/>
    <property type="evidence" value="ECO:0007669"/>
    <property type="project" value="UniProtKB-UniRule"/>
</dbReference>
<keyword evidence="2 7" id="KW-0645">Protease</keyword>
<evidence type="ECO:0000256" key="2">
    <source>
        <dbReference type="ARBA" id="ARBA00022670"/>
    </source>
</evidence>
<feature type="domain" description="Peptidase S8/S53" evidence="10">
    <location>
        <begin position="132"/>
        <end position="373"/>
    </location>
</feature>
<dbReference type="PROSITE" id="PS00137">
    <property type="entry name" value="SUBTILASE_HIS"/>
    <property type="match status" value="1"/>
</dbReference>
<dbReference type="CDD" id="cd07477">
    <property type="entry name" value="Peptidases_S8_Subtilisin_subset"/>
    <property type="match status" value="1"/>
</dbReference>
<feature type="region of interest" description="Disordered" evidence="9">
    <location>
        <begin position="418"/>
        <end position="463"/>
    </location>
</feature>
<dbReference type="PROSITE" id="PS51892">
    <property type="entry name" value="SUBTILASE"/>
    <property type="match status" value="1"/>
</dbReference>
<dbReference type="PANTHER" id="PTHR43806">
    <property type="entry name" value="PEPTIDASE S8"/>
    <property type="match status" value="1"/>
</dbReference>
<evidence type="ECO:0000256" key="3">
    <source>
        <dbReference type="ARBA" id="ARBA00022723"/>
    </source>
</evidence>
<dbReference type="PROSITE" id="PS00136">
    <property type="entry name" value="SUBTILASE_ASP"/>
    <property type="match status" value="1"/>
</dbReference>
<feature type="compositionally biased region" description="Basic residues" evidence="9">
    <location>
        <begin position="419"/>
        <end position="432"/>
    </location>
</feature>
<dbReference type="RefSeq" id="WP_085493735.1">
    <property type="nucleotide sequence ID" value="NZ_FXAZ01000001.1"/>
</dbReference>
<feature type="active site" description="Charge relay system" evidence="6 7">
    <location>
        <position position="141"/>
    </location>
</feature>
<dbReference type="Proteomes" id="UP000193834">
    <property type="component" value="Unassembled WGS sequence"/>
</dbReference>
<organism evidence="11 12">
    <name type="scientific">Paenibacillus aquistagni</name>
    <dbReference type="NCBI Taxonomy" id="1852522"/>
    <lineage>
        <taxon>Bacteria</taxon>
        <taxon>Bacillati</taxon>
        <taxon>Bacillota</taxon>
        <taxon>Bacilli</taxon>
        <taxon>Bacillales</taxon>
        <taxon>Paenibacillaceae</taxon>
        <taxon>Paenibacillus</taxon>
    </lineage>
</organism>